<organism evidence="15 16">
    <name type="scientific">Coniophora puteana (strain RWD-64-598)</name>
    <name type="common">Brown rot fungus</name>
    <dbReference type="NCBI Taxonomy" id="741705"/>
    <lineage>
        <taxon>Eukaryota</taxon>
        <taxon>Fungi</taxon>
        <taxon>Dikarya</taxon>
        <taxon>Basidiomycota</taxon>
        <taxon>Agaricomycotina</taxon>
        <taxon>Agaricomycetes</taxon>
        <taxon>Agaricomycetidae</taxon>
        <taxon>Boletales</taxon>
        <taxon>Coniophorineae</taxon>
        <taxon>Coniophoraceae</taxon>
        <taxon>Coniophora</taxon>
    </lineage>
</organism>
<protein>
    <recommendedName>
        <fullName evidence="9 10">tRNA-splicing endonuclease subunit Sen34</fullName>
        <ecNumber evidence="3 10">4.6.1.16</ecNumber>
    </recommendedName>
</protein>
<feature type="domain" description="TSEN34 N-terminal" evidence="14">
    <location>
        <begin position="5"/>
        <end position="74"/>
    </location>
</feature>
<dbReference type="PIRSF" id="PIRSF017250">
    <property type="entry name" value="tRNA_splic_SEN34"/>
    <property type="match status" value="1"/>
</dbReference>
<name>A0A5M3N263_CONPW</name>
<dbReference type="OrthoDB" id="48041at2759"/>
<evidence type="ECO:0000256" key="7">
    <source>
        <dbReference type="ARBA" id="ARBA00023242"/>
    </source>
</evidence>
<keyword evidence="15" id="KW-0255">Endonuclease</keyword>
<evidence type="ECO:0000259" key="14">
    <source>
        <dbReference type="Pfam" id="PF26577"/>
    </source>
</evidence>
<evidence type="ECO:0000256" key="2">
    <source>
        <dbReference type="ARBA" id="ARBA00008078"/>
    </source>
</evidence>
<feature type="active site" evidence="11">
    <location>
        <position position="292"/>
    </location>
</feature>
<keyword evidence="16" id="KW-1185">Reference proteome</keyword>
<dbReference type="GO" id="GO:0000213">
    <property type="term" value="F:tRNA-intron lyase activity"/>
    <property type="evidence" value="ECO:0007669"/>
    <property type="project" value="UniProtKB-UniRule"/>
</dbReference>
<comment type="caution">
    <text evidence="15">The sequence shown here is derived from an EMBL/GenBank/DDBJ whole genome shotgun (WGS) entry which is preliminary data.</text>
</comment>
<proteinExistence type="inferred from homology"/>
<dbReference type="SUPFAM" id="SSF53032">
    <property type="entry name" value="tRNA-intron endonuclease catalytic domain-like"/>
    <property type="match status" value="1"/>
</dbReference>
<dbReference type="FunFam" id="3.40.1350.10:FF:000002">
    <property type="entry name" value="tRNA-splicing endonuclease subunit Sen34"/>
    <property type="match status" value="1"/>
</dbReference>
<dbReference type="GeneID" id="19211183"/>
<dbReference type="EC" id="4.6.1.16" evidence="3 10"/>
<sequence length="317" mass="35085">MPEPIRLRVSNGVAYVWDVDDIAVLRSHHHICGALTGTLPHLSQQNVFLGVPLVLMPEEVVLLLEKKLAIIVDDPSAHHEPTLPAIEKWNEERTQDVTTQLAFNAEKEAKETLSGRGTSEKALQKRREREERKEAARAIAHSNGEVDETEPAAAAAESGAKPTQPVTEVPQSLTKVVLPAHTVQVAALSDRLDWYTPSPHTYPSLALAHDAGIWMYPSNLSERARCGVFRSLWEQGFFMGVGVKFGGEYLVYPGDPLRYHSHFVASVVDSPDTVIRPMEIVAHGRLGTGTKKAHLMCEWDDDTRTVNYTSIEWAGFG</sequence>
<dbReference type="CDD" id="cd22363">
    <property type="entry name" value="tRNA-intron_lyase_C"/>
    <property type="match status" value="1"/>
</dbReference>
<evidence type="ECO:0000313" key="15">
    <source>
        <dbReference type="EMBL" id="EIW84981.1"/>
    </source>
</evidence>
<evidence type="ECO:0000256" key="3">
    <source>
        <dbReference type="ARBA" id="ARBA00012573"/>
    </source>
</evidence>
<evidence type="ECO:0000256" key="11">
    <source>
        <dbReference type="PIRSR" id="PIRSR017250-50"/>
    </source>
</evidence>
<dbReference type="KEGG" id="cput:CONPUDRAFT_87479"/>
<dbReference type="RefSeq" id="XP_007764627.1">
    <property type="nucleotide sequence ID" value="XM_007766437.1"/>
</dbReference>
<dbReference type="PANTHER" id="PTHR13070:SF0">
    <property type="entry name" value="TRNA-SPLICING ENDONUCLEASE SUBUNIT SEN34"/>
    <property type="match status" value="1"/>
</dbReference>
<keyword evidence="7" id="KW-0539">Nucleus</keyword>
<keyword evidence="15" id="KW-0540">Nuclease</keyword>
<feature type="compositionally biased region" description="Basic and acidic residues" evidence="12">
    <location>
        <begin position="106"/>
        <end position="136"/>
    </location>
</feature>
<dbReference type="GO" id="GO:0006397">
    <property type="term" value="P:mRNA processing"/>
    <property type="evidence" value="ECO:0007669"/>
    <property type="project" value="UniProtKB-KW"/>
</dbReference>
<evidence type="ECO:0000256" key="9">
    <source>
        <dbReference type="ARBA" id="ARBA00070870"/>
    </source>
</evidence>
<dbReference type="Proteomes" id="UP000053558">
    <property type="component" value="Unassembled WGS sequence"/>
</dbReference>
<gene>
    <name evidence="15" type="ORF">CONPUDRAFT_87479</name>
</gene>
<evidence type="ECO:0000256" key="5">
    <source>
        <dbReference type="ARBA" id="ARBA00022694"/>
    </source>
</evidence>
<comment type="subunit">
    <text evidence="8">tRNA splicing endonuclease is a heterotetramer composed of TSEN2, TSEN15, TSEN34/LENG5 and TSEN54. tRNA splicing endonuclease complex also contains proteins of the pre-mRNA 3'-end processing machinery such as CLP1, CPSF1, CPSF4 and CSTF2.</text>
</comment>
<comment type="function">
    <text evidence="10">Constitutes one of the two catalytic subunit of the tRNA-splicing endonuclease complex, a complex responsible for identification and cleavage of the splice sites in pre-tRNA. It cleaves pre-tRNA at the 5'- and 3'-splice sites to release the intron. The products are an intron and two tRNA half-molecules bearing 2',3'-cyclic phosphate and 5'-OH termini. There are no conserved sequences at the splice sites, but the intron is invariably located at the same site in the gene, placing the splice sites an invariant distance from the constant structural features of the tRNA body.</text>
</comment>
<feature type="active site" evidence="11">
    <location>
        <position position="260"/>
    </location>
</feature>
<keyword evidence="4" id="KW-0507">mRNA processing</keyword>
<comment type="similarity">
    <text evidence="2 10">Belongs to the tRNA-intron endonuclease family.</text>
</comment>
<dbReference type="Pfam" id="PF26577">
    <property type="entry name" value="TSEN34_N"/>
    <property type="match status" value="1"/>
</dbReference>
<comment type="subcellular location">
    <subcellularLocation>
        <location evidence="1">Nucleus</location>
        <location evidence="1">Nucleolus</location>
    </subcellularLocation>
</comment>
<evidence type="ECO:0000313" key="16">
    <source>
        <dbReference type="Proteomes" id="UP000053558"/>
    </source>
</evidence>
<feature type="region of interest" description="Disordered" evidence="12">
    <location>
        <begin position="106"/>
        <end position="166"/>
    </location>
</feature>
<keyword evidence="6 10" id="KW-0456">Lyase</keyword>
<dbReference type="GO" id="GO:0003676">
    <property type="term" value="F:nucleic acid binding"/>
    <property type="evidence" value="ECO:0007669"/>
    <property type="project" value="InterPro"/>
</dbReference>
<evidence type="ECO:0000256" key="1">
    <source>
        <dbReference type="ARBA" id="ARBA00004604"/>
    </source>
</evidence>
<evidence type="ECO:0000256" key="12">
    <source>
        <dbReference type="SAM" id="MobiDB-lite"/>
    </source>
</evidence>
<reference evidence="16" key="1">
    <citation type="journal article" date="2012" name="Science">
        <title>The Paleozoic origin of enzymatic lignin decomposition reconstructed from 31 fungal genomes.</title>
        <authorList>
            <person name="Floudas D."/>
            <person name="Binder M."/>
            <person name="Riley R."/>
            <person name="Barry K."/>
            <person name="Blanchette R.A."/>
            <person name="Henrissat B."/>
            <person name="Martinez A.T."/>
            <person name="Otillar R."/>
            <person name="Spatafora J.W."/>
            <person name="Yadav J.S."/>
            <person name="Aerts A."/>
            <person name="Benoit I."/>
            <person name="Boyd A."/>
            <person name="Carlson A."/>
            <person name="Copeland A."/>
            <person name="Coutinho P.M."/>
            <person name="de Vries R.P."/>
            <person name="Ferreira P."/>
            <person name="Findley K."/>
            <person name="Foster B."/>
            <person name="Gaskell J."/>
            <person name="Glotzer D."/>
            <person name="Gorecki P."/>
            <person name="Heitman J."/>
            <person name="Hesse C."/>
            <person name="Hori C."/>
            <person name="Igarashi K."/>
            <person name="Jurgens J.A."/>
            <person name="Kallen N."/>
            <person name="Kersten P."/>
            <person name="Kohler A."/>
            <person name="Kuees U."/>
            <person name="Kumar T.K.A."/>
            <person name="Kuo A."/>
            <person name="LaButti K."/>
            <person name="Larrondo L.F."/>
            <person name="Lindquist E."/>
            <person name="Ling A."/>
            <person name="Lombard V."/>
            <person name="Lucas S."/>
            <person name="Lundell T."/>
            <person name="Martin R."/>
            <person name="McLaughlin D.J."/>
            <person name="Morgenstern I."/>
            <person name="Morin E."/>
            <person name="Murat C."/>
            <person name="Nagy L.G."/>
            <person name="Nolan M."/>
            <person name="Ohm R.A."/>
            <person name="Patyshakuliyeva A."/>
            <person name="Rokas A."/>
            <person name="Ruiz-Duenas F.J."/>
            <person name="Sabat G."/>
            <person name="Salamov A."/>
            <person name="Samejima M."/>
            <person name="Schmutz J."/>
            <person name="Slot J.C."/>
            <person name="St John F."/>
            <person name="Stenlid J."/>
            <person name="Sun H."/>
            <person name="Sun S."/>
            <person name="Syed K."/>
            <person name="Tsang A."/>
            <person name="Wiebenga A."/>
            <person name="Young D."/>
            <person name="Pisabarro A."/>
            <person name="Eastwood D.C."/>
            <person name="Martin F."/>
            <person name="Cullen D."/>
            <person name="Grigoriev I.V."/>
            <person name="Hibbett D.S."/>
        </authorList>
    </citation>
    <scope>NUCLEOTIDE SEQUENCE [LARGE SCALE GENOMIC DNA]</scope>
    <source>
        <strain evidence="16">RWD-64-598 SS2</strain>
    </source>
</reference>
<feature type="active site" evidence="11">
    <location>
        <position position="252"/>
    </location>
</feature>
<evidence type="ECO:0000259" key="13">
    <source>
        <dbReference type="Pfam" id="PF01974"/>
    </source>
</evidence>
<keyword evidence="15" id="KW-0378">Hydrolase</keyword>
<dbReference type="GO" id="GO:0005730">
    <property type="term" value="C:nucleolus"/>
    <property type="evidence" value="ECO:0007669"/>
    <property type="project" value="UniProtKB-SubCell"/>
</dbReference>
<dbReference type="OMA" id="RTFSLEW"/>
<dbReference type="EMBL" id="JH711574">
    <property type="protein sequence ID" value="EIW84981.1"/>
    <property type="molecule type" value="Genomic_DNA"/>
</dbReference>
<accession>A0A5M3N263</accession>
<dbReference type="InterPro" id="IPR011856">
    <property type="entry name" value="tRNA_endonuc-like_dom_sf"/>
</dbReference>
<dbReference type="InterPro" id="IPR006677">
    <property type="entry name" value="tRNA_intron_Endonuc_cat-like"/>
</dbReference>
<feature type="domain" description="tRNA intron endonuclease catalytic" evidence="13">
    <location>
        <begin position="225"/>
        <end position="303"/>
    </location>
</feature>
<dbReference type="Gene3D" id="3.40.1350.10">
    <property type="match status" value="1"/>
</dbReference>
<dbReference type="GO" id="GO:0000379">
    <property type="term" value="P:tRNA-type intron splice site recognition and cleavage"/>
    <property type="evidence" value="ECO:0007669"/>
    <property type="project" value="UniProtKB-UniRule"/>
</dbReference>
<evidence type="ECO:0000256" key="8">
    <source>
        <dbReference type="ARBA" id="ARBA00064779"/>
    </source>
</evidence>
<keyword evidence="5 10" id="KW-0819">tRNA processing</keyword>
<dbReference type="InterPro" id="IPR059049">
    <property type="entry name" value="TSEN34_N"/>
</dbReference>
<evidence type="ECO:0000256" key="6">
    <source>
        <dbReference type="ARBA" id="ARBA00023239"/>
    </source>
</evidence>
<evidence type="ECO:0000256" key="10">
    <source>
        <dbReference type="PIRNR" id="PIRNR017250"/>
    </source>
</evidence>
<dbReference type="GO" id="GO:0000214">
    <property type="term" value="C:tRNA-intron endonuclease complex"/>
    <property type="evidence" value="ECO:0007669"/>
    <property type="project" value="UniProtKB-UniRule"/>
</dbReference>
<dbReference type="AlphaFoldDB" id="A0A5M3N263"/>
<evidence type="ECO:0000256" key="4">
    <source>
        <dbReference type="ARBA" id="ARBA00022664"/>
    </source>
</evidence>
<dbReference type="InterPro" id="IPR016690">
    <property type="entry name" value="TSEN34"/>
</dbReference>
<dbReference type="InterPro" id="IPR036167">
    <property type="entry name" value="tRNA_intron_Endo_cat-like_sf"/>
</dbReference>
<dbReference type="Pfam" id="PF01974">
    <property type="entry name" value="tRNA_int_endo"/>
    <property type="match status" value="1"/>
</dbReference>
<dbReference type="PANTHER" id="PTHR13070">
    <property type="entry name" value="TRNA-SPLICING ENDONUCLEASE SUBUNIT SEN34-RELATED"/>
    <property type="match status" value="1"/>
</dbReference>